<evidence type="ECO:0000313" key="4">
    <source>
        <dbReference type="Proteomes" id="UP001165121"/>
    </source>
</evidence>
<dbReference type="Pfam" id="PF00564">
    <property type="entry name" value="PB1"/>
    <property type="match status" value="1"/>
</dbReference>
<name>A0A9W6XS53_9STRA</name>
<feature type="domain" description="PB1" evidence="2">
    <location>
        <begin position="30"/>
        <end position="112"/>
    </location>
</feature>
<dbReference type="Proteomes" id="UP001165121">
    <property type="component" value="Unassembled WGS sequence"/>
</dbReference>
<protein>
    <submittedName>
        <fullName evidence="3">Unnamed protein product</fullName>
    </submittedName>
</protein>
<evidence type="ECO:0000256" key="1">
    <source>
        <dbReference type="SAM" id="MobiDB-lite"/>
    </source>
</evidence>
<dbReference type="EMBL" id="BSXT01001648">
    <property type="protein sequence ID" value="GMF44158.1"/>
    <property type="molecule type" value="Genomic_DNA"/>
</dbReference>
<dbReference type="SUPFAM" id="SSF54277">
    <property type="entry name" value="CAD &amp; PB1 domains"/>
    <property type="match status" value="1"/>
</dbReference>
<dbReference type="Gene3D" id="3.10.20.90">
    <property type="entry name" value="Phosphatidylinositol 3-kinase Catalytic Subunit, Chain A, domain 1"/>
    <property type="match status" value="1"/>
</dbReference>
<evidence type="ECO:0000313" key="3">
    <source>
        <dbReference type="EMBL" id="GMF44158.1"/>
    </source>
</evidence>
<reference evidence="3" key="1">
    <citation type="submission" date="2023-04" db="EMBL/GenBank/DDBJ databases">
        <title>Phytophthora fragariaefolia NBRC 109709.</title>
        <authorList>
            <person name="Ichikawa N."/>
            <person name="Sato H."/>
            <person name="Tonouchi N."/>
        </authorList>
    </citation>
    <scope>NUCLEOTIDE SEQUENCE</scope>
    <source>
        <strain evidence="3">NBRC 109709</strain>
    </source>
</reference>
<proteinExistence type="predicted"/>
<dbReference type="OrthoDB" id="75664at2759"/>
<accession>A0A9W6XS53</accession>
<dbReference type="InterPro" id="IPR053793">
    <property type="entry name" value="PB1-like"/>
</dbReference>
<dbReference type="CDD" id="cd05992">
    <property type="entry name" value="PB1"/>
    <property type="match status" value="1"/>
</dbReference>
<dbReference type="AlphaFoldDB" id="A0A9W6XS53"/>
<comment type="caution">
    <text evidence="3">The sequence shown here is derived from an EMBL/GenBank/DDBJ whole genome shotgun (WGS) entry which is preliminary data.</text>
</comment>
<feature type="compositionally biased region" description="Low complexity" evidence="1">
    <location>
        <begin position="240"/>
        <end position="253"/>
    </location>
</feature>
<gene>
    <name evidence="3" type="ORF">Pfra01_001524900</name>
</gene>
<sequence>MDGYRADILLSPPTLPIERQGETMEQQQQQVALKIAFNGDIHRTRVDLRGFSLGELTQLMAQTFRLPVGDFLVQYRDPEGDCVNVTTDAEFHEAVRVFLGAREPVQSLKFAAVTRRQADFQEQVADPLVKSVEQLMQALAVTLERLKSDSHFASSAAPAAAGTLDQAVRDSAESPKTAASGFSSFAQGLVGQINRFIPEKKAGEATAAPTAVPVAPEPEHKPEVQQQPAVDVVTPPPAPVEEAPPAQETTEQTPSIASSVAFSEAEVKWADQLSVVSSIFPNANPARVIDILEKSDGNLNVVLNVLTEEN</sequence>
<organism evidence="3 4">
    <name type="scientific">Phytophthora fragariaefolia</name>
    <dbReference type="NCBI Taxonomy" id="1490495"/>
    <lineage>
        <taxon>Eukaryota</taxon>
        <taxon>Sar</taxon>
        <taxon>Stramenopiles</taxon>
        <taxon>Oomycota</taxon>
        <taxon>Peronosporomycetes</taxon>
        <taxon>Peronosporales</taxon>
        <taxon>Peronosporaceae</taxon>
        <taxon>Phytophthora</taxon>
    </lineage>
</organism>
<dbReference type="SMART" id="SM00666">
    <property type="entry name" value="PB1"/>
    <property type="match status" value="1"/>
</dbReference>
<dbReference type="InterPro" id="IPR000270">
    <property type="entry name" value="PB1_dom"/>
</dbReference>
<dbReference type="PROSITE" id="PS51745">
    <property type="entry name" value="PB1"/>
    <property type="match status" value="1"/>
</dbReference>
<feature type="compositionally biased region" description="Low complexity" evidence="1">
    <location>
        <begin position="224"/>
        <end position="233"/>
    </location>
</feature>
<evidence type="ECO:0000259" key="2">
    <source>
        <dbReference type="PROSITE" id="PS51745"/>
    </source>
</evidence>
<feature type="region of interest" description="Disordered" evidence="1">
    <location>
        <begin position="207"/>
        <end position="253"/>
    </location>
</feature>
<keyword evidence="4" id="KW-1185">Reference proteome</keyword>